<dbReference type="AlphaFoldDB" id="S6AMC2"/>
<sequence length="139" mass="14889">MKVRIEFGVTRLLEETAEEFGAFGRGPLLVQVEDQHLVVTDAGEFVAGIPRHQAGAHPAHFSATAIHLELGTAGKGQHQLVVIVGMVMGLMVQAQETGFEHGRTVQNLRILSGATRVAQRHPAAGRSAGWLKCPLPCPI</sequence>
<dbReference type="Proteomes" id="UP000015503">
    <property type="component" value="Chromosome"/>
</dbReference>
<organism evidence="1 2">
    <name type="scientific">Metapseudomonas resinovorans NBRC 106553</name>
    <dbReference type="NCBI Taxonomy" id="1245471"/>
    <lineage>
        <taxon>Bacteria</taxon>
        <taxon>Pseudomonadati</taxon>
        <taxon>Pseudomonadota</taxon>
        <taxon>Gammaproteobacteria</taxon>
        <taxon>Pseudomonadales</taxon>
        <taxon>Pseudomonadaceae</taxon>
        <taxon>Metapseudomonas</taxon>
    </lineage>
</organism>
<proteinExistence type="predicted"/>
<evidence type="ECO:0000313" key="1">
    <source>
        <dbReference type="EMBL" id="BAN49985.1"/>
    </source>
</evidence>
<dbReference type="HOGENOM" id="CLU_1843431_0_0_6"/>
<reference evidence="1 2" key="1">
    <citation type="journal article" date="2013" name="Genome Announc.">
        <title>Complete Genome Sequence of the Carbazole Degrader Pseudomonas resinovorans Strain CA10 (NBRC 106553).</title>
        <authorList>
            <person name="Shintani M."/>
            <person name="Hosoyama A."/>
            <person name="Ohji S."/>
            <person name="Tsuchikane K."/>
            <person name="Takarada H."/>
            <person name="Yamazoe A."/>
            <person name="Fujita N."/>
            <person name="Nojiri H."/>
        </authorList>
    </citation>
    <scope>NUCLEOTIDE SEQUENCE [LARGE SCALE GENOMIC DNA]</scope>
    <source>
        <strain evidence="1 2">NBRC 106553</strain>
    </source>
</reference>
<dbReference type="STRING" id="1245471.PCA10_42530"/>
<gene>
    <name evidence="1" type="ORF">PCA10_42530</name>
</gene>
<keyword evidence="2" id="KW-1185">Reference proteome</keyword>
<evidence type="ECO:0000313" key="2">
    <source>
        <dbReference type="Proteomes" id="UP000015503"/>
    </source>
</evidence>
<dbReference type="eggNOG" id="ENOG5032JC4">
    <property type="taxonomic scope" value="Bacteria"/>
</dbReference>
<protein>
    <submittedName>
        <fullName evidence="1">Uncharacterized protein</fullName>
    </submittedName>
</protein>
<name>S6AMC2_METRE</name>
<dbReference type="EMBL" id="AP013068">
    <property type="protein sequence ID" value="BAN49985.1"/>
    <property type="molecule type" value="Genomic_DNA"/>
</dbReference>
<accession>S6AMC2</accession>
<dbReference type="KEGG" id="pre:PCA10_42530"/>